<dbReference type="Gene3D" id="3.40.50.300">
    <property type="entry name" value="P-loop containing nucleotide triphosphate hydrolases"/>
    <property type="match status" value="1"/>
</dbReference>
<dbReference type="Pfam" id="PF00350">
    <property type="entry name" value="Dynamin_N"/>
    <property type="match status" value="1"/>
</dbReference>
<dbReference type="InterPro" id="IPR045063">
    <property type="entry name" value="Dynamin_N"/>
</dbReference>
<reference evidence="2 3" key="1">
    <citation type="submission" date="2023-01" db="EMBL/GenBank/DDBJ databases">
        <title>Pseudomonas SA3-5T sp. nov., isolated from tidal flat sediment.</title>
        <authorList>
            <person name="Kim H.S."/>
            <person name="Kim J.-S."/>
            <person name="Suh M.K."/>
            <person name="Eom M.K."/>
            <person name="Lee J.-S."/>
        </authorList>
    </citation>
    <scope>NUCLEOTIDE SEQUENCE [LARGE SCALE GENOMIC DNA]</scope>
    <source>
        <strain evidence="2 3">SA3-5</strain>
    </source>
</reference>
<gene>
    <name evidence="2" type="ORF">PH586_22065</name>
</gene>
<name>A0ABT4XLN0_9PSED</name>
<sequence length="810" mass="91631">MHEINIELLREEAQRLLQVEIELLEKMQNEPGVISEARKGEQQTFDRTSIPKHIEVLQGELAKLEGLEMVLAVVGTMKAGKSTAINAIVGTEVLPNRNRPMTALPTLIRHTPGQTEPLLKFNNSHPINDLISTLHNVIQSPQSKEMLQGLDSNRDMDELLSLITNQTLFNQTYQGADAIFGFLKNLNDLVRLSSELEVDFPFSSYDEIHEMPVIEVEFAQLREMDQAHGRLTLLDTPGPNESGQQHLRKMLKEQLSKASAVLAVLDFTQLKSDADAEVRKELEDIASVAEGRLYTLVNKFDQKDRHGDNEEQVKAFVAENLMQGLIKKADVFPVSSRWGYLANRAKHEIFLHKRLPDPEKQPWIVDFAEEAFGRRWESKINDIEEVQHAAEQLWQDSLFSKPMENVIRSAHARAAAFAIDSAAAKLVDNAEKLENFLGLRETALAKSSRELQQQIDALMSDIGRIESSEKTTQRQINDTLSSISESTSKVFEKIEKNSLDALNEYFKEGKRIERAHAAEKKSRQKKQPAPGIKSTFGAFFSPFFNLENSFEQGDHDFNPENPIIRCENSKESKTLMNRIEKSVEGEMKHAENTMQEAMAALLNDFNVNFKNDVVISAQKIINDMKGRMTDDGFSVNIKIPSINSVSLGFSADEMLQDIIQKKTETVIYRRRQKGAWGGVCKLFGTKDWGFENYEEEENYFEIDIRKVKESVTAGIAKTFDGLGNSVTEYIEQPLKKGTAEFFNEFKSKIEQIRGDLLQSIRDQEHSKSEQAALSKRLASLKKNVPATLHDSRELKADVRPLLNAEAQVLA</sequence>
<evidence type="ECO:0000313" key="3">
    <source>
        <dbReference type="Proteomes" id="UP001212042"/>
    </source>
</evidence>
<protein>
    <submittedName>
        <fullName evidence="2">Dynamin family protein</fullName>
    </submittedName>
</protein>
<dbReference type="EMBL" id="JAQJZJ010000014">
    <property type="protein sequence ID" value="MDA7089070.1"/>
    <property type="molecule type" value="Genomic_DNA"/>
</dbReference>
<proteinExistence type="predicted"/>
<feature type="domain" description="Dynamin-type G" evidence="1">
    <location>
        <begin position="65"/>
        <end position="402"/>
    </location>
</feature>
<dbReference type="PANTHER" id="PTHR43834:SF6">
    <property type="entry name" value="GTPASE DER"/>
    <property type="match status" value="1"/>
</dbReference>
<dbReference type="SUPFAM" id="SSF52540">
    <property type="entry name" value="P-loop containing nucleoside triphosphate hydrolases"/>
    <property type="match status" value="1"/>
</dbReference>
<dbReference type="Proteomes" id="UP001212042">
    <property type="component" value="Unassembled WGS sequence"/>
</dbReference>
<evidence type="ECO:0000313" key="2">
    <source>
        <dbReference type="EMBL" id="MDA7089070.1"/>
    </source>
</evidence>
<comment type="caution">
    <text evidence="2">The sequence shown here is derived from an EMBL/GenBank/DDBJ whole genome shotgun (WGS) entry which is preliminary data.</text>
</comment>
<accession>A0ABT4XLN0</accession>
<dbReference type="PROSITE" id="PS51718">
    <property type="entry name" value="G_DYNAMIN_2"/>
    <property type="match status" value="1"/>
</dbReference>
<evidence type="ECO:0000259" key="1">
    <source>
        <dbReference type="PROSITE" id="PS51718"/>
    </source>
</evidence>
<dbReference type="RefSeq" id="WP_271349959.1">
    <property type="nucleotide sequence ID" value="NZ_JAQJZJ010000014.1"/>
</dbReference>
<organism evidence="2 3">
    <name type="scientific">Pseudomonas aestuarii</name>
    <dbReference type="NCBI Taxonomy" id="3018340"/>
    <lineage>
        <taxon>Bacteria</taxon>
        <taxon>Pseudomonadati</taxon>
        <taxon>Pseudomonadota</taxon>
        <taxon>Gammaproteobacteria</taxon>
        <taxon>Pseudomonadales</taxon>
        <taxon>Pseudomonadaceae</taxon>
        <taxon>Pseudomonas</taxon>
    </lineage>
</organism>
<keyword evidence="3" id="KW-1185">Reference proteome</keyword>
<dbReference type="InterPro" id="IPR027417">
    <property type="entry name" value="P-loop_NTPase"/>
</dbReference>
<dbReference type="PANTHER" id="PTHR43834">
    <property type="entry name" value="GTPASE DER"/>
    <property type="match status" value="1"/>
</dbReference>
<dbReference type="InterPro" id="IPR030381">
    <property type="entry name" value="G_DYNAMIN_dom"/>
</dbReference>